<keyword evidence="1" id="KW-1133">Transmembrane helix</keyword>
<reference evidence="2" key="2">
    <citation type="submission" date="2020-10" db="EMBL/GenBank/DDBJ databases">
        <authorList>
            <person name="Cooper E.A."/>
            <person name="Brenton Z.W."/>
            <person name="Flinn B.S."/>
            <person name="Jenkins J."/>
            <person name="Shu S."/>
            <person name="Flowers D."/>
            <person name="Luo F."/>
            <person name="Wang Y."/>
            <person name="Xia P."/>
            <person name="Barry K."/>
            <person name="Daum C."/>
            <person name="Lipzen A."/>
            <person name="Yoshinaga Y."/>
            <person name="Schmutz J."/>
            <person name="Saski C."/>
            <person name="Vermerris W."/>
            <person name="Kresovich S."/>
        </authorList>
    </citation>
    <scope>NUCLEOTIDE SEQUENCE</scope>
</reference>
<evidence type="ECO:0000313" key="3">
    <source>
        <dbReference type="Proteomes" id="UP000807115"/>
    </source>
</evidence>
<dbReference type="EMBL" id="CM027689">
    <property type="protein sequence ID" value="KAG0514033.1"/>
    <property type="molecule type" value="Genomic_DNA"/>
</dbReference>
<keyword evidence="1" id="KW-0812">Transmembrane</keyword>
<feature type="non-terminal residue" evidence="2">
    <location>
        <position position="1"/>
    </location>
</feature>
<proteinExistence type="predicted"/>
<evidence type="ECO:0000256" key="1">
    <source>
        <dbReference type="SAM" id="Phobius"/>
    </source>
</evidence>
<name>A0A921U0V9_SORBI</name>
<evidence type="ECO:0000313" key="2">
    <source>
        <dbReference type="EMBL" id="KAG0514033.1"/>
    </source>
</evidence>
<sequence length="103" mass="12335">RCLMRTSPRWTRRHNRLSQVAIYLQLSYHVTLGFSTYVVKVSFITSSYDIKTGSSWTRWKGDDVSVNLDLVPALDSWWINLYDYENMLRHLFWANLAMYRVRP</sequence>
<keyword evidence="1" id="KW-0472">Membrane</keyword>
<reference evidence="2" key="1">
    <citation type="journal article" date="2019" name="BMC Genomics">
        <title>A new reference genome for Sorghum bicolor reveals high levels of sequence similarity between sweet and grain genotypes: implications for the genetics of sugar metabolism.</title>
        <authorList>
            <person name="Cooper E.A."/>
            <person name="Brenton Z.W."/>
            <person name="Flinn B.S."/>
            <person name="Jenkins J."/>
            <person name="Shu S."/>
            <person name="Flowers D."/>
            <person name="Luo F."/>
            <person name="Wang Y."/>
            <person name="Xia P."/>
            <person name="Barry K."/>
            <person name="Daum C."/>
            <person name="Lipzen A."/>
            <person name="Yoshinaga Y."/>
            <person name="Schmutz J."/>
            <person name="Saski C."/>
            <person name="Vermerris W."/>
            <person name="Kresovich S."/>
        </authorList>
    </citation>
    <scope>NUCLEOTIDE SEQUENCE</scope>
</reference>
<accession>A0A921U0V9</accession>
<dbReference type="Proteomes" id="UP000807115">
    <property type="component" value="Chromosome 10"/>
</dbReference>
<gene>
    <name evidence="2" type="ORF">BDA96_10G154600</name>
</gene>
<protein>
    <submittedName>
        <fullName evidence="2">Uncharacterized protein</fullName>
    </submittedName>
</protein>
<organism evidence="2 3">
    <name type="scientific">Sorghum bicolor</name>
    <name type="common">Sorghum</name>
    <name type="synonym">Sorghum vulgare</name>
    <dbReference type="NCBI Taxonomy" id="4558"/>
    <lineage>
        <taxon>Eukaryota</taxon>
        <taxon>Viridiplantae</taxon>
        <taxon>Streptophyta</taxon>
        <taxon>Embryophyta</taxon>
        <taxon>Tracheophyta</taxon>
        <taxon>Spermatophyta</taxon>
        <taxon>Magnoliopsida</taxon>
        <taxon>Liliopsida</taxon>
        <taxon>Poales</taxon>
        <taxon>Poaceae</taxon>
        <taxon>PACMAD clade</taxon>
        <taxon>Panicoideae</taxon>
        <taxon>Andropogonodae</taxon>
        <taxon>Andropogoneae</taxon>
        <taxon>Sorghinae</taxon>
        <taxon>Sorghum</taxon>
    </lineage>
</organism>
<comment type="caution">
    <text evidence="2">The sequence shown here is derived from an EMBL/GenBank/DDBJ whole genome shotgun (WGS) entry which is preliminary data.</text>
</comment>
<feature type="transmembrane region" description="Helical" evidence="1">
    <location>
        <begin position="20"/>
        <end position="39"/>
    </location>
</feature>
<dbReference type="AlphaFoldDB" id="A0A921U0V9"/>